<evidence type="ECO:0000313" key="13">
    <source>
        <dbReference type="Proteomes" id="UP000246077"/>
    </source>
</evidence>
<evidence type="ECO:0000256" key="7">
    <source>
        <dbReference type="ARBA" id="ARBA00022840"/>
    </source>
</evidence>
<dbReference type="Proteomes" id="UP000246077">
    <property type="component" value="Unassembled WGS sequence"/>
</dbReference>
<dbReference type="InterPro" id="IPR018449">
    <property type="entry name" value="NIL_domain"/>
</dbReference>
<dbReference type="SMART" id="SM00930">
    <property type="entry name" value="NIL"/>
    <property type="match status" value="1"/>
</dbReference>
<organism evidence="12 13">
    <name type="scientific">Zavarzinia compransoris</name>
    <dbReference type="NCBI Taxonomy" id="1264899"/>
    <lineage>
        <taxon>Bacteria</taxon>
        <taxon>Pseudomonadati</taxon>
        <taxon>Pseudomonadota</taxon>
        <taxon>Alphaproteobacteria</taxon>
        <taxon>Rhodospirillales</taxon>
        <taxon>Zavarziniaceae</taxon>
        <taxon>Zavarzinia</taxon>
    </lineage>
</organism>
<evidence type="ECO:0000256" key="1">
    <source>
        <dbReference type="ARBA" id="ARBA00002579"/>
    </source>
</evidence>
<dbReference type="PANTHER" id="PTHR43166:SF30">
    <property type="entry name" value="METHIONINE IMPORT ATP-BINDING PROTEIN METN"/>
    <property type="match status" value="1"/>
</dbReference>
<dbReference type="InterPro" id="IPR045865">
    <property type="entry name" value="ACT-like_dom_sf"/>
</dbReference>
<dbReference type="RefSeq" id="WP_109923316.1">
    <property type="nucleotide sequence ID" value="NZ_QGLF01000008.1"/>
</dbReference>
<protein>
    <recommendedName>
        <fullName evidence="3">Cell division ATP-binding protein FtsE</fullName>
    </recommendedName>
</protein>
<keyword evidence="9" id="KW-0029">Amino-acid transport</keyword>
<dbReference type="InterPro" id="IPR050086">
    <property type="entry name" value="MetN_ABC_transporter-like"/>
</dbReference>
<dbReference type="SMART" id="SM00382">
    <property type="entry name" value="AAA"/>
    <property type="match status" value="1"/>
</dbReference>
<gene>
    <name evidence="12" type="ORF">DKG75_21835</name>
</gene>
<dbReference type="OrthoDB" id="9802264at2"/>
<evidence type="ECO:0000256" key="9">
    <source>
        <dbReference type="ARBA" id="ARBA00022970"/>
    </source>
</evidence>
<dbReference type="Pfam" id="PF09383">
    <property type="entry name" value="NIL"/>
    <property type="match status" value="1"/>
</dbReference>
<sequence length="350" mass="36942">MTADVIRFEQVAKHYPGRGGQGAVAALDGIDLAVPEGAILGVIGRSGAGKSTLIRLVNGLERPSAGRVVVDGVEISALAEAGLRRARRSIGMIFQHFNLLARRTAFENVALPLEIAGVAKAEIRRRVEPLLDLVGLADKRDRYPAELSGGQKQRVGIARALATEPRVLLSDEATSALDPETTEQILHLLRRVNAALKVTVLLITHEMAVIKAVADRVAVIDGGRIVEQGATFDIFARPIHGTTRSFLSRLTAGAIPALLAGRLQAAPLPGGEALLRIVFTGAHATDPVISRLARRLGIDVNIVQAQVDEIAGRPFGVILATVPGDPAVLAAVAAEIAALQLHVEVLGHVR</sequence>
<dbReference type="PANTHER" id="PTHR43166">
    <property type="entry name" value="AMINO ACID IMPORT ATP-BINDING PROTEIN"/>
    <property type="match status" value="1"/>
</dbReference>
<dbReference type="InterPro" id="IPR003593">
    <property type="entry name" value="AAA+_ATPase"/>
</dbReference>
<proteinExistence type="inferred from homology"/>
<comment type="caution">
    <text evidence="12">The sequence shown here is derived from an EMBL/GenBank/DDBJ whole genome shotgun (WGS) entry which is preliminary data.</text>
</comment>
<dbReference type="InterPro" id="IPR017871">
    <property type="entry name" value="ABC_transporter-like_CS"/>
</dbReference>
<keyword evidence="6" id="KW-0547">Nucleotide-binding</keyword>
<dbReference type="InterPro" id="IPR003439">
    <property type="entry name" value="ABC_transporter-like_ATP-bd"/>
</dbReference>
<keyword evidence="13" id="KW-1185">Reference proteome</keyword>
<keyword evidence="4" id="KW-0813">Transport</keyword>
<dbReference type="SUPFAM" id="SSF52540">
    <property type="entry name" value="P-loop containing nucleoside triphosphate hydrolases"/>
    <property type="match status" value="1"/>
</dbReference>
<accession>A0A317DSY1</accession>
<dbReference type="Pfam" id="PF00005">
    <property type="entry name" value="ABC_tran"/>
    <property type="match status" value="1"/>
</dbReference>
<dbReference type="GO" id="GO:0005524">
    <property type="term" value="F:ATP binding"/>
    <property type="evidence" value="ECO:0007669"/>
    <property type="project" value="UniProtKB-KW"/>
</dbReference>
<evidence type="ECO:0000256" key="6">
    <source>
        <dbReference type="ARBA" id="ARBA00022741"/>
    </source>
</evidence>
<dbReference type="SUPFAM" id="SSF55021">
    <property type="entry name" value="ACT-like"/>
    <property type="match status" value="1"/>
</dbReference>
<dbReference type="GO" id="GO:0016887">
    <property type="term" value="F:ATP hydrolysis activity"/>
    <property type="evidence" value="ECO:0007669"/>
    <property type="project" value="InterPro"/>
</dbReference>
<feature type="domain" description="ABC transporter" evidence="11">
    <location>
        <begin position="6"/>
        <end position="247"/>
    </location>
</feature>
<dbReference type="GO" id="GO:0005886">
    <property type="term" value="C:plasma membrane"/>
    <property type="evidence" value="ECO:0007669"/>
    <property type="project" value="UniProtKB-ARBA"/>
</dbReference>
<evidence type="ECO:0000256" key="8">
    <source>
        <dbReference type="ARBA" id="ARBA00022967"/>
    </source>
</evidence>
<dbReference type="GO" id="GO:0006865">
    <property type="term" value="P:amino acid transport"/>
    <property type="evidence" value="ECO:0007669"/>
    <property type="project" value="UniProtKB-KW"/>
</dbReference>
<dbReference type="EMBL" id="QGLF01000008">
    <property type="protein sequence ID" value="PWR17788.1"/>
    <property type="molecule type" value="Genomic_DNA"/>
</dbReference>
<evidence type="ECO:0000256" key="4">
    <source>
        <dbReference type="ARBA" id="ARBA00022448"/>
    </source>
</evidence>
<comment type="similarity">
    <text evidence="2">Belongs to the ABC transporter superfamily.</text>
</comment>
<dbReference type="CDD" id="cd03258">
    <property type="entry name" value="ABC_MetN_methionine_transporter"/>
    <property type="match status" value="1"/>
</dbReference>
<dbReference type="Gene3D" id="3.30.70.260">
    <property type="match status" value="1"/>
</dbReference>
<keyword evidence="8" id="KW-1278">Translocase</keyword>
<dbReference type="InterPro" id="IPR041701">
    <property type="entry name" value="MetN_ABC"/>
</dbReference>
<dbReference type="PROSITE" id="PS00211">
    <property type="entry name" value="ABC_TRANSPORTER_1"/>
    <property type="match status" value="1"/>
</dbReference>
<evidence type="ECO:0000259" key="11">
    <source>
        <dbReference type="PROSITE" id="PS50893"/>
    </source>
</evidence>
<dbReference type="FunFam" id="3.40.50.300:FF:000056">
    <property type="entry name" value="Cell division ATP-binding protein FtsE"/>
    <property type="match status" value="1"/>
</dbReference>
<keyword evidence="7 12" id="KW-0067">ATP-binding</keyword>
<name>A0A317DSY1_9PROT</name>
<evidence type="ECO:0000313" key="12">
    <source>
        <dbReference type="EMBL" id="PWR17788.1"/>
    </source>
</evidence>
<evidence type="ECO:0000256" key="2">
    <source>
        <dbReference type="ARBA" id="ARBA00005417"/>
    </source>
</evidence>
<dbReference type="PROSITE" id="PS50893">
    <property type="entry name" value="ABC_TRANSPORTER_2"/>
    <property type="match status" value="1"/>
</dbReference>
<keyword evidence="10" id="KW-0472">Membrane</keyword>
<evidence type="ECO:0000256" key="3">
    <source>
        <dbReference type="ARBA" id="ARBA00020019"/>
    </source>
</evidence>
<dbReference type="InterPro" id="IPR027417">
    <property type="entry name" value="P-loop_NTPase"/>
</dbReference>
<keyword evidence="5" id="KW-1003">Cell membrane</keyword>
<evidence type="ECO:0000256" key="5">
    <source>
        <dbReference type="ARBA" id="ARBA00022475"/>
    </source>
</evidence>
<dbReference type="Gene3D" id="3.40.50.300">
    <property type="entry name" value="P-loop containing nucleotide triphosphate hydrolases"/>
    <property type="match status" value="1"/>
</dbReference>
<reference evidence="13" key="1">
    <citation type="submission" date="2018-05" db="EMBL/GenBank/DDBJ databases">
        <title>Zavarzinia sp. HR-AS.</title>
        <authorList>
            <person name="Lee Y."/>
            <person name="Jeon C.O."/>
        </authorList>
    </citation>
    <scope>NUCLEOTIDE SEQUENCE [LARGE SCALE GENOMIC DNA]</scope>
    <source>
        <strain evidence="13">DSM 1231</strain>
    </source>
</reference>
<evidence type="ECO:0000256" key="10">
    <source>
        <dbReference type="ARBA" id="ARBA00023136"/>
    </source>
</evidence>
<dbReference type="AlphaFoldDB" id="A0A317DSY1"/>
<comment type="function">
    <text evidence="1">Part of the ABC transporter FtsEX involved in cellular division. Important for assembly or stability of the septal ring.</text>
</comment>